<protein>
    <recommendedName>
        <fullName evidence="3">DNA polymerase alpha subunit B</fullName>
    </recommendedName>
</protein>
<keyword evidence="4" id="KW-0235">DNA replication</keyword>
<gene>
    <name evidence="8" type="primary">POLA2</name>
    <name evidence="8" type="ORF">NGRA_0255</name>
</gene>
<dbReference type="GO" id="GO:0006270">
    <property type="term" value="P:DNA replication initiation"/>
    <property type="evidence" value="ECO:0007669"/>
    <property type="project" value="TreeGrafter"/>
</dbReference>
<name>A0A9P6L0B4_9MICR</name>
<dbReference type="InterPro" id="IPR016722">
    <property type="entry name" value="DNA_pol_alpha_bsu"/>
</dbReference>
<sequence length="353" mass="40341">MNLEDKIFSKLEKNKRNEVALRVISKIKPGYFYLKKEELHSFVKNKLEFMEQGYLELLGLESFEPFNYVSKMSHYIFGMIKVIDSNNIMIFSNIKGNNDVSLNLNMEHLQRYSVFSGQVVALRGKNVGNNEFIVENIQCMPMVEINTEKAKGSCKIKILSGDIDQVTTENVDVIVLIGVDLSRFKEPLENWAKTNRNNKVLVVPTLDDDYSVNVFPQIMQQDYSPYFETTTNPVEMLVNGKLISINTLDILQELKEEEVSLCSGNPSEDPCGDVLFKGDQIDRLCYHALFQKTYLPTIPSKYNVQYDAGCLSMRVCPDVYILKSKLVPFERKIGPTKVINLGNNKVTEIEINL</sequence>
<comment type="caution">
    <text evidence="8">The sequence shown here is derived from an EMBL/GenBank/DDBJ whole genome shotgun (WGS) entry which is preliminary data.</text>
</comment>
<evidence type="ECO:0000256" key="5">
    <source>
        <dbReference type="ARBA" id="ARBA00023242"/>
    </source>
</evidence>
<dbReference type="AlphaFoldDB" id="A0A9P6L0B4"/>
<evidence type="ECO:0000256" key="4">
    <source>
        <dbReference type="ARBA" id="ARBA00022705"/>
    </source>
</evidence>
<evidence type="ECO:0000259" key="7">
    <source>
        <dbReference type="Pfam" id="PF22062"/>
    </source>
</evidence>
<dbReference type="InterPro" id="IPR007185">
    <property type="entry name" value="DNA_pol_a/d/e_bsu"/>
</dbReference>
<dbReference type="PANTHER" id="PTHR23061:SF12">
    <property type="entry name" value="DNA POLYMERASE ALPHA SUBUNIT B"/>
    <property type="match status" value="1"/>
</dbReference>
<evidence type="ECO:0000313" key="8">
    <source>
        <dbReference type="EMBL" id="KAF9764814.1"/>
    </source>
</evidence>
<evidence type="ECO:0000256" key="2">
    <source>
        <dbReference type="ARBA" id="ARBA00007299"/>
    </source>
</evidence>
<dbReference type="GO" id="GO:0005658">
    <property type="term" value="C:alpha DNA polymerase:primase complex"/>
    <property type="evidence" value="ECO:0007669"/>
    <property type="project" value="TreeGrafter"/>
</dbReference>
<comment type="subcellular location">
    <subcellularLocation>
        <location evidence="1">Nucleus</location>
    </subcellularLocation>
</comment>
<organism evidence="8 9">
    <name type="scientific">Nosema granulosis</name>
    <dbReference type="NCBI Taxonomy" id="83296"/>
    <lineage>
        <taxon>Eukaryota</taxon>
        <taxon>Fungi</taxon>
        <taxon>Fungi incertae sedis</taxon>
        <taxon>Microsporidia</taxon>
        <taxon>Nosematidae</taxon>
        <taxon>Nosema</taxon>
    </lineage>
</organism>
<accession>A0A9P6L0B4</accession>
<evidence type="ECO:0000259" key="6">
    <source>
        <dbReference type="Pfam" id="PF04042"/>
    </source>
</evidence>
<evidence type="ECO:0000256" key="3">
    <source>
        <dbReference type="ARBA" id="ARBA00018596"/>
    </source>
</evidence>
<dbReference type="PANTHER" id="PTHR23061">
    <property type="entry name" value="DNA POLYMERASE 2 ALPHA 70 KDA SUBUNIT"/>
    <property type="match status" value="1"/>
</dbReference>
<dbReference type="Proteomes" id="UP000740883">
    <property type="component" value="Unassembled WGS sequence"/>
</dbReference>
<feature type="domain" description="DNA polymerase alpha subunit B OB" evidence="7">
    <location>
        <begin position="99"/>
        <end position="137"/>
    </location>
</feature>
<keyword evidence="9" id="KW-1185">Reference proteome</keyword>
<evidence type="ECO:0000256" key="1">
    <source>
        <dbReference type="ARBA" id="ARBA00004123"/>
    </source>
</evidence>
<dbReference type="InterPro" id="IPR054300">
    <property type="entry name" value="OB_DPOA2"/>
</dbReference>
<dbReference type="Pfam" id="PF04042">
    <property type="entry name" value="DNA_pol_E_B"/>
    <property type="match status" value="1"/>
</dbReference>
<proteinExistence type="inferred from homology"/>
<comment type="similarity">
    <text evidence="2">Belongs to the DNA polymerase alpha subunit B family.</text>
</comment>
<feature type="domain" description="DNA polymerase alpha/delta/epsilon subunit B" evidence="6">
    <location>
        <begin position="181"/>
        <end position="329"/>
    </location>
</feature>
<dbReference type="GO" id="GO:0003677">
    <property type="term" value="F:DNA binding"/>
    <property type="evidence" value="ECO:0007669"/>
    <property type="project" value="InterPro"/>
</dbReference>
<reference evidence="8 9" key="1">
    <citation type="journal article" date="2020" name="Genome Biol. Evol.">
        <title>Comparative genomics of strictly vertically transmitted, feminizing microsporidia endosymbionts of amphipod crustaceans.</title>
        <authorList>
            <person name="Cormier A."/>
            <person name="Chebbi M.A."/>
            <person name="Giraud I."/>
            <person name="Wattier R."/>
            <person name="Teixeira M."/>
            <person name="Gilbert C."/>
            <person name="Rigaud T."/>
            <person name="Cordaux R."/>
        </authorList>
    </citation>
    <scope>NUCLEOTIDE SEQUENCE [LARGE SCALE GENOMIC DNA]</scope>
    <source>
        <strain evidence="8 9">Ou3-Ou53</strain>
    </source>
</reference>
<evidence type="ECO:0000313" key="9">
    <source>
        <dbReference type="Proteomes" id="UP000740883"/>
    </source>
</evidence>
<dbReference type="Pfam" id="PF22062">
    <property type="entry name" value="OB_DPOA2"/>
    <property type="match status" value="1"/>
</dbReference>
<dbReference type="OrthoDB" id="336885at2759"/>
<keyword evidence="5" id="KW-0539">Nucleus</keyword>
<dbReference type="EMBL" id="SBJO01000008">
    <property type="protein sequence ID" value="KAF9764814.1"/>
    <property type="molecule type" value="Genomic_DNA"/>
</dbReference>